<dbReference type="InterPro" id="IPR013780">
    <property type="entry name" value="Glyco_hydro_b"/>
</dbReference>
<organism evidence="2 3">
    <name type="scientific">Actinokineospora xionganensis</name>
    <dbReference type="NCBI Taxonomy" id="2684470"/>
    <lineage>
        <taxon>Bacteria</taxon>
        <taxon>Bacillati</taxon>
        <taxon>Actinomycetota</taxon>
        <taxon>Actinomycetes</taxon>
        <taxon>Pseudonocardiales</taxon>
        <taxon>Pseudonocardiaceae</taxon>
        <taxon>Actinokineospora</taxon>
    </lineage>
</organism>
<protein>
    <recommendedName>
        <fullName evidence="4">Dextranase</fullName>
    </recommendedName>
</protein>
<proteinExistence type="predicted"/>
<evidence type="ECO:0000313" key="2">
    <source>
        <dbReference type="EMBL" id="MBC6448670.1"/>
    </source>
</evidence>
<keyword evidence="1" id="KW-0732">Signal</keyword>
<dbReference type="RefSeq" id="WP_187221148.1">
    <property type="nucleotide sequence ID" value="NZ_JABVED010000008.1"/>
</dbReference>
<gene>
    <name evidence="2" type="ORF">GPZ80_15950</name>
</gene>
<accession>A0ABR7L7L2</accession>
<evidence type="ECO:0008006" key="4">
    <source>
        <dbReference type="Google" id="ProtNLM"/>
    </source>
</evidence>
<comment type="caution">
    <text evidence="2">The sequence shown here is derived from an EMBL/GenBank/DDBJ whole genome shotgun (WGS) entry which is preliminary data.</text>
</comment>
<evidence type="ECO:0000256" key="1">
    <source>
        <dbReference type="ARBA" id="ARBA00022729"/>
    </source>
</evidence>
<sequence>MEIWPTQATFTSGRPVELVVSAETAATVEVVVTRLGEPVASPTASVPAGVSTVELGVLRDGGYAVTAGDASTAFDVLATPMLRPRYGFLTDFSPGRADAEHAVLGVLRLHQNIVQFYDWMYRHADLLGADDEFTDTCDSPKSHRTTADLVSRVRAAGALPMAYAATYGVGKEYAALHPEQLLYHADGSPRMLADLLYIADLSGPWTPHIVAEYRAAVDRLGFAGLHLDTYGTPKIAWDASGVAVDLAEQFPPFVRAVRDELPSSTLIFNNVNDYPTFATGTTPQDACYIEVWDPHREYSHLVGLIQRARTLAPGLPVILAAYLVPFAEAPAAEAAWAARLSLATVFAHGGHYLLCGEGDGVLVHPYYPKFARVDADAQLVLRKYFDFAVAQGDLLYDPAAHEVTRSYLASEENDELAVSADLPVSADPLPGHLWVIVRRSPLGLVVHLIDLGGQSEVEWNRAKSVGGPRDGVRLRVRWPVERARVGSPEDGPNLCETTATRDGDYVEVAVPSFTAWAAVHLPWEDES</sequence>
<reference evidence="2 3" key="1">
    <citation type="submission" date="2020-06" db="EMBL/GenBank/DDBJ databases">
        <title>Actinokineospora xiongansis sp. nov., isolated from soil of Baiyangdian.</title>
        <authorList>
            <person name="Zhang X."/>
        </authorList>
    </citation>
    <scope>NUCLEOTIDE SEQUENCE [LARGE SCALE GENOMIC DNA]</scope>
    <source>
        <strain evidence="2 3">HBU206404</strain>
    </source>
</reference>
<dbReference type="Proteomes" id="UP000734823">
    <property type="component" value="Unassembled WGS sequence"/>
</dbReference>
<name>A0ABR7L7L2_9PSEU</name>
<dbReference type="InterPro" id="IPR025092">
    <property type="entry name" value="Glyco_hydro_66"/>
</dbReference>
<dbReference type="EMBL" id="JABVED010000008">
    <property type="protein sequence ID" value="MBC6448670.1"/>
    <property type="molecule type" value="Genomic_DNA"/>
</dbReference>
<dbReference type="Pfam" id="PF13199">
    <property type="entry name" value="Glyco_hydro_66"/>
    <property type="match status" value="1"/>
</dbReference>
<evidence type="ECO:0000313" key="3">
    <source>
        <dbReference type="Proteomes" id="UP000734823"/>
    </source>
</evidence>
<dbReference type="Gene3D" id="2.60.40.1180">
    <property type="entry name" value="Golgi alpha-mannosidase II"/>
    <property type="match status" value="1"/>
</dbReference>
<keyword evidence="3" id="KW-1185">Reference proteome</keyword>
<dbReference type="Gene3D" id="3.20.20.80">
    <property type="entry name" value="Glycosidases"/>
    <property type="match status" value="1"/>
</dbReference>